<dbReference type="AlphaFoldDB" id="A0A2V3IDM1"/>
<keyword evidence="2" id="KW-1185">Reference proteome</keyword>
<dbReference type="Proteomes" id="UP000247409">
    <property type="component" value="Unassembled WGS sequence"/>
</dbReference>
<dbReference type="EMBL" id="NBIV01000350">
    <property type="protein sequence ID" value="PXF40176.1"/>
    <property type="molecule type" value="Genomic_DNA"/>
</dbReference>
<reference evidence="1 2" key="1">
    <citation type="journal article" date="2018" name="Mol. Biol. Evol.">
        <title>Analysis of the draft genome of the red seaweed Gracilariopsis chorda provides insights into genome size evolution in Rhodophyta.</title>
        <authorList>
            <person name="Lee J."/>
            <person name="Yang E.C."/>
            <person name="Graf L."/>
            <person name="Yang J.H."/>
            <person name="Qiu H."/>
            <person name="Zel Zion U."/>
            <person name="Chan C.X."/>
            <person name="Stephens T.G."/>
            <person name="Weber A.P.M."/>
            <person name="Boo G.H."/>
            <person name="Boo S.M."/>
            <person name="Kim K.M."/>
            <person name="Shin Y."/>
            <person name="Jung M."/>
            <person name="Lee S.J."/>
            <person name="Yim H.S."/>
            <person name="Lee J.H."/>
            <person name="Bhattacharya D."/>
            <person name="Yoon H.S."/>
        </authorList>
    </citation>
    <scope>NUCLEOTIDE SEQUENCE [LARGE SCALE GENOMIC DNA]</scope>
    <source>
        <strain evidence="1 2">SKKU-2015</strain>
        <tissue evidence="1">Whole body</tissue>
    </source>
</reference>
<sequence>MHAESVVTGIVAFSLFKKVTAYGLARYYGFPRIYRRLIMVNRALNSNPAQQVRMNEIVKQMFRLPNKAAGAVSRARLSFLGQRAKATKTTL</sequence>
<dbReference type="OrthoDB" id="5816at2759"/>
<evidence type="ECO:0000313" key="2">
    <source>
        <dbReference type="Proteomes" id="UP000247409"/>
    </source>
</evidence>
<protein>
    <submittedName>
        <fullName evidence="1">Uncharacterized protein</fullName>
    </submittedName>
</protein>
<gene>
    <name evidence="1" type="ORF">BWQ96_10114</name>
</gene>
<accession>A0A2V3IDM1</accession>
<proteinExistence type="predicted"/>
<organism evidence="1 2">
    <name type="scientific">Gracilariopsis chorda</name>
    <dbReference type="NCBI Taxonomy" id="448386"/>
    <lineage>
        <taxon>Eukaryota</taxon>
        <taxon>Rhodophyta</taxon>
        <taxon>Florideophyceae</taxon>
        <taxon>Rhodymeniophycidae</taxon>
        <taxon>Gracilariales</taxon>
        <taxon>Gracilariaceae</taxon>
        <taxon>Gracilariopsis</taxon>
    </lineage>
</organism>
<name>A0A2V3IDM1_9FLOR</name>
<evidence type="ECO:0000313" key="1">
    <source>
        <dbReference type="EMBL" id="PXF40176.1"/>
    </source>
</evidence>
<comment type="caution">
    <text evidence="1">The sequence shown here is derived from an EMBL/GenBank/DDBJ whole genome shotgun (WGS) entry which is preliminary data.</text>
</comment>